<dbReference type="eggNOG" id="ENOG502S3M9">
    <property type="taxonomic scope" value="Eukaryota"/>
</dbReference>
<name>A0A0A0LK63_CUCSA</name>
<evidence type="ECO:0000256" key="1">
    <source>
        <dbReference type="SAM" id="MobiDB-lite"/>
    </source>
</evidence>
<dbReference type="EMBL" id="CM002923">
    <property type="protein sequence ID" value="KGN62188.1"/>
    <property type="molecule type" value="Genomic_DNA"/>
</dbReference>
<dbReference type="InterPro" id="IPR025124">
    <property type="entry name" value="Gag1-like_clamp"/>
</dbReference>
<dbReference type="OMA" id="MELYTAN"/>
<dbReference type="Pfam" id="PF13259">
    <property type="entry name" value="clamp_Gag1-like"/>
    <property type="match status" value="1"/>
</dbReference>
<organism evidence="3 4">
    <name type="scientific">Cucumis sativus</name>
    <name type="common">Cucumber</name>
    <dbReference type="NCBI Taxonomy" id="3659"/>
    <lineage>
        <taxon>Eukaryota</taxon>
        <taxon>Viridiplantae</taxon>
        <taxon>Streptophyta</taxon>
        <taxon>Embryophyta</taxon>
        <taxon>Tracheophyta</taxon>
        <taxon>Spermatophyta</taxon>
        <taxon>Magnoliopsida</taxon>
        <taxon>eudicotyledons</taxon>
        <taxon>Gunneridae</taxon>
        <taxon>Pentapetalae</taxon>
        <taxon>rosids</taxon>
        <taxon>fabids</taxon>
        <taxon>Cucurbitales</taxon>
        <taxon>Cucurbitaceae</taxon>
        <taxon>Benincaseae</taxon>
        <taxon>Cucumis</taxon>
    </lineage>
</organism>
<feature type="region of interest" description="Disordered" evidence="1">
    <location>
        <begin position="1"/>
        <end position="35"/>
    </location>
</feature>
<reference evidence="3 4" key="1">
    <citation type="journal article" date="2009" name="Nat. Genet.">
        <title>The genome of the cucumber, Cucumis sativus L.</title>
        <authorList>
            <person name="Huang S."/>
            <person name="Li R."/>
            <person name="Zhang Z."/>
            <person name="Li L."/>
            <person name="Gu X."/>
            <person name="Fan W."/>
            <person name="Lucas W.J."/>
            <person name="Wang X."/>
            <person name="Xie B."/>
            <person name="Ni P."/>
            <person name="Ren Y."/>
            <person name="Zhu H."/>
            <person name="Li J."/>
            <person name="Lin K."/>
            <person name="Jin W."/>
            <person name="Fei Z."/>
            <person name="Li G."/>
            <person name="Staub J."/>
            <person name="Kilian A."/>
            <person name="van der Vossen E.A."/>
            <person name="Wu Y."/>
            <person name="Guo J."/>
            <person name="He J."/>
            <person name="Jia Z."/>
            <person name="Ren Y."/>
            <person name="Tian G."/>
            <person name="Lu Y."/>
            <person name="Ruan J."/>
            <person name="Qian W."/>
            <person name="Wang M."/>
            <person name="Huang Q."/>
            <person name="Li B."/>
            <person name="Xuan Z."/>
            <person name="Cao J."/>
            <person name="Asan"/>
            <person name="Wu Z."/>
            <person name="Zhang J."/>
            <person name="Cai Q."/>
            <person name="Bai Y."/>
            <person name="Zhao B."/>
            <person name="Han Y."/>
            <person name="Li Y."/>
            <person name="Li X."/>
            <person name="Wang S."/>
            <person name="Shi Q."/>
            <person name="Liu S."/>
            <person name="Cho W.K."/>
            <person name="Kim J.Y."/>
            <person name="Xu Y."/>
            <person name="Heller-Uszynska K."/>
            <person name="Miao H."/>
            <person name="Cheng Z."/>
            <person name="Zhang S."/>
            <person name="Wu J."/>
            <person name="Yang Y."/>
            <person name="Kang H."/>
            <person name="Li M."/>
            <person name="Liang H."/>
            <person name="Ren X."/>
            <person name="Shi Z."/>
            <person name="Wen M."/>
            <person name="Jian M."/>
            <person name="Yang H."/>
            <person name="Zhang G."/>
            <person name="Yang Z."/>
            <person name="Chen R."/>
            <person name="Liu S."/>
            <person name="Li J."/>
            <person name="Ma L."/>
            <person name="Liu H."/>
            <person name="Zhou Y."/>
            <person name="Zhao J."/>
            <person name="Fang X."/>
            <person name="Li G."/>
            <person name="Fang L."/>
            <person name="Li Y."/>
            <person name="Liu D."/>
            <person name="Zheng H."/>
            <person name="Zhang Y."/>
            <person name="Qin N."/>
            <person name="Li Z."/>
            <person name="Yang G."/>
            <person name="Yang S."/>
            <person name="Bolund L."/>
            <person name="Kristiansen K."/>
            <person name="Zheng H."/>
            <person name="Li S."/>
            <person name="Zhang X."/>
            <person name="Yang H."/>
            <person name="Wang J."/>
            <person name="Sun R."/>
            <person name="Zhang B."/>
            <person name="Jiang S."/>
            <person name="Wang J."/>
            <person name="Du Y."/>
            <person name="Li S."/>
        </authorList>
    </citation>
    <scope>NUCLEOTIDE SEQUENCE [LARGE SCALE GENOMIC DNA]</scope>
    <source>
        <strain evidence="4">cv. 9930</strain>
    </source>
</reference>
<gene>
    <name evidence="3" type="ORF">Csa_2G324430</name>
</gene>
<dbReference type="AlphaFoldDB" id="A0A0A0LK63"/>
<keyword evidence="4" id="KW-1185">Reference proteome</keyword>
<protein>
    <recommendedName>
        <fullName evidence="2">Gag1-like clamp domain-containing protein</fullName>
    </recommendedName>
</protein>
<reference evidence="3 4" key="4">
    <citation type="journal article" date="2011" name="BMC Genomics">
        <title>RNA-Seq improves annotation of protein-coding genes in the cucumber genome.</title>
        <authorList>
            <person name="Li Z."/>
            <person name="Zhang Z."/>
            <person name="Yan P."/>
            <person name="Huang S."/>
            <person name="Fei Z."/>
            <person name="Lin K."/>
        </authorList>
    </citation>
    <scope>NUCLEOTIDE SEQUENCE [LARGE SCALE GENOMIC DNA]</scope>
    <source>
        <strain evidence="4">cv. 9930</strain>
    </source>
</reference>
<reference evidence="3 4" key="2">
    <citation type="journal article" date="2009" name="PLoS ONE">
        <title>An integrated genetic and cytogenetic map of the cucumber genome.</title>
        <authorList>
            <person name="Ren Y."/>
            <person name="Zhang Z."/>
            <person name="Liu J."/>
            <person name="Staub J.E."/>
            <person name="Han Y."/>
            <person name="Cheng Z."/>
            <person name="Li X."/>
            <person name="Lu J."/>
            <person name="Miao H."/>
            <person name="Kang H."/>
            <person name="Xie B."/>
            <person name="Gu X."/>
            <person name="Wang X."/>
            <person name="Du Y."/>
            <person name="Jin W."/>
            <person name="Huang S."/>
        </authorList>
    </citation>
    <scope>NUCLEOTIDE SEQUENCE [LARGE SCALE GENOMIC DNA]</scope>
    <source>
        <strain evidence="4">cv. 9930</strain>
    </source>
</reference>
<dbReference type="Proteomes" id="UP000029981">
    <property type="component" value="Chromosome 2"/>
</dbReference>
<sequence>MEMNKKSSHSKEKPTMGRSSSSSEVKKPAEKDLSSPTFVNQAAICWHESRKKWVDKNSQQQQRMERESMISWSTAYEDLLSTNDPFSEPIPLPEMVDFLVDIWHDEGLFD</sequence>
<reference evidence="3 4" key="3">
    <citation type="journal article" date="2010" name="BMC Genomics">
        <title>Transcriptome sequencing and comparative analysis of cucumber flowers with different sex types.</title>
        <authorList>
            <person name="Guo S."/>
            <person name="Zheng Y."/>
            <person name="Joung J.G."/>
            <person name="Liu S."/>
            <person name="Zhang Z."/>
            <person name="Crasta O.R."/>
            <person name="Sobral B.W."/>
            <person name="Xu Y."/>
            <person name="Huang S."/>
            <person name="Fei Z."/>
        </authorList>
    </citation>
    <scope>NUCLEOTIDE SEQUENCE [LARGE SCALE GENOMIC DNA]</scope>
    <source>
        <strain evidence="4">cv. 9930</strain>
    </source>
</reference>
<evidence type="ECO:0000313" key="4">
    <source>
        <dbReference type="Proteomes" id="UP000029981"/>
    </source>
</evidence>
<accession>A0A0A0LK63</accession>
<feature type="domain" description="Gag1-like clamp" evidence="2">
    <location>
        <begin position="16"/>
        <end position="110"/>
    </location>
</feature>
<evidence type="ECO:0000313" key="3">
    <source>
        <dbReference type="EMBL" id="KGN62188.1"/>
    </source>
</evidence>
<feature type="compositionally biased region" description="Basic and acidic residues" evidence="1">
    <location>
        <begin position="24"/>
        <end position="33"/>
    </location>
</feature>
<evidence type="ECO:0000259" key="2">
    <source>
        <dbReference type="Pfam" id="PF13259"/>
    </source>
</evidence>
<dbReference type="Gramene" id="KGN62188">
    <property type="protein sequence ID" value="KGN62188"/>
    <property type="gene ID" value="Csa_2G324430"/>
</dbReference>
<dbReference type="PANTHER" id="PTHR33373:SF28">
    <property type="entry name" value="OS07G0479600 PROTEIN"/>
    <property type="match status" value="1"/>
</dbReference>
<dbReference type="PANTHER" id="PTHR33373">
    <property type="entry name" value="OS07G0479600 PROTEIN"/>
    <property type="match status" value="1"/>
</dbReference>
<proteinExistence type="predicted"/>